<comment type="caution">
    <text evidence="3">The sequence shown here is derived from an EMBL/GenBank/DDBJ whole genome shotgun (WGS) entry which is preliminary data.</text>
</comment>
<keyword evidence="1" id="KW-0732">Signal</keyword>
<name>A0AAV6UFF4_9ARAC</name>
<dbReference type="EMBL" id="JAFNEN010000451">
    <property type="protein sequence ID" value="KAG8182729.1"/>
    <property type="molecule type" value="Genomic_DNA"/>
</dbReference>
<keyword evidence="4" id="KW-1185">Reference proteome</keyword>
<dbReference type="Gene3D" id="2.60.40.10">
    <property type="entry name" value="Immunoglobulins"/>
    <property type="match status" value="1"/>
</dbReference>
<reference evidence="3 4" key="1">
    <citation type="journal article" date="2022" name="Nat. Ecol. Evol.">
        <title>A masculinizing supergene underlies an exaggerated male reproductive morph in a spider.</title>
        <authorList>
            <person name="Hendrickx F."/>
            <person name="De Corte Z."/>
            <person name="Sonet G."/>
            <person name="Van Belleghem S.M."/>
            <person name="Kostlbacher S."/>
            <person name="Vangestel C."/>
        </authorList>
    </citation>
    <scope>NUCLEOTIDE SEQUENCE [LARGE SCALE GENOMIC DNA]</scope>
    <source>
        <strain evidence="3">W744_W776</strain>
    </source>
</reference>
<dbReference type="PROSITE" id="PS50835">
    <property type="entry name" value="IG_LIKE"/>
    <property type="match status" value="1"/>
</dbReference>
<accession>A0AAV6UFF4</accession>
<dbReference type="AlphaFoldDB" id="A0AAV6UFF4"/>
<organism evidence="3 4">
    <name type="scientific">Oedothorax gibbosus</name>
    <dbReference type="NCBI Taxonomy" id="931172"/>
    <lineage>
        <taxon>Eukaryota</taxon>
        <taxon>Metazoa</taxon>
        <taxon>Ecdysozoa</taxon>
        <taxon>Arthropoda</taxon>
        <taxon>Chelicerata</taxon>
        <taxon>Arachnida</taxon>
        <taxon>Araneae</taxon>
        <taxon>Araneomorphae</taxon>
        <taxon>Entelegynae</taxon>
        <taxon>Araneoidea</taxon>
        <taxon>Linyphiidae</taxon>
        <taxon>Erigoninae</taxon>
        <taxon>Oedothorax</taxon>
    </lineage>
</organism>
<dbReference type="Proteomes" id="UP000827092">
    <property type="component" value="Unassembled WGS sequence"/>
</dbReference>
<evidence type="ECO:0000256" key="1">
    <source>
        <dbReference type="SAM" id="SignalP"/>
    </source>
</evidence>
<feature type="chain" id="PRO_5043989328" description="Ig-like domain-containing protein" evidence="1">
    <location>
        <begin position="25"/>
        <end position="134"/>
    </location>
</feature>
<evidence type="ECO:0000313" key="3">
    <source>
        <dbReference type="EMBL" id="KAG8182729.1"/>
    </source>
</evidence>
<evidence type="ECO:0000259" key="2">
    <source>
        <dbReference type="PROSITE" id="PS50835"/>
    </source>
</evidence>
<feature type="signal peptide" evidence="1">
    <location>
        <begin position="1"/>
        <end position="24"/>
    </location>
</feature>
<protein>
    <recommendedName>
        <fullName evidence="2">Ig-like domain-containing protein</fullName>
    </recommendedName>
</protein>
<evidence type="ECO:0000313" key="4">
    <source>
        <dbReference type="Proteomes" id="UP000827092"/>
    </source>
</evidence>
<gene>
    <name evidence="3" type="ORF">JTE90_026180</name>
</gene>
<dbReference type="InterPro" id="IPR013783">
    <property type="entry name" value="Ig-like_fold"/>
</dbReference>
<sequence>MSNERSFFLLRLLLVQGFLFLSHGLEIKPFHFPDNLREGMRTVVVCVIAVGDPPFDFEWSKDGRPLTTDHKGIEIKPFHFTDNLREGQRTSVMCEVLDGDPPFDFEWPTNQTLSFLRRSSRRYEDCGYVCGRSR</sequence>
<dbReference type="InterPro" id="IPR007110">
    <property type="entry name" value="Ig-like_dom"/>
</dbReference>
<proteinExistence type="predicted"/>
<feature type="domain" description="Ig-like" evidence="2">
    <location>
        <begin position="29"/>
        <end position="134"/>
    </location>
</feature>